<feature type="transmembrane region" description="Helical" evidence="8">
    <location>
        <begin position="109"/>
        <end position="131"/>
    </location>
</feature>
<dbReference type="GO" id="GO:0005886">
    <property type="term" value="C:plasma membrane"/>
    <property type="evidence" value="ECO:0007669"/>
    <property type="project" value="UniProtKB-SubCell"/>
</dbReference>
<proteinExistence type="inferred from homology"/>
<feature type="transmembrane region" description="Helical" evidence="8">
    <location>
        <begin position="143"/>
        <end position="165"/>
    </location>
</feature>
<evidence type="ECO:0000313" key="9">
    <source>
        <dbReference type="EMBL" id="KJF42402.1"/>
    </source>
</evidence>
<reference evidence="9 10" key="1">
    <citation type="submission" date="2014-09" db="EMBL/GenBank/DDBJ databases">
        <title>Draft Genome Sequence of Draconibacterium sp. JN14CK-3.</title>
        <authorList>
            <person name="Dong C."/>
            <person name="Lai Q."/>
            <person name="Shao Z."/>
        </authorList>
    </citation>
    <scope>NUCLEOTIDE SEQUENCE [LARGE SCALE GENOMIC DNA]</scope>
    <source>
        <strain evidence="9 10">JN14CK-3</strain>
    </source>
</reference>
<evidence type="ECO:0000256" key="7">
    <source>
        <dbReference type="ARBA" id="ARBA00023136"/>
    </source>
</evidence>
<keyword evidence="5" id="KW-0133">Cell shape</keyword>
<dbReference type="STRING" id="1544798.LH29_17675"/>
<evidence type="ECO:0000256" key="2">
    <source>
        <dbReference type="ARBA" id="ARBA00007776"/>
    </source>
</evidence>
<keyword evidence="6 8" id="KW-1133">Transmembrane helix</keyword>
<evidence type="ECO:0000256" key="6">
    <source>
        <dbReference type="ARBA" id="ARBA00022989"/>
    </source>
</evidence>
<comment type="similarity">
    <text evidence="2">Belongs to the MreD family.</text>
</comment>
<feature type="transmembrane region" description="Helical" evidence="8">
    <location>
        <begin position="6"/>
        <end position="23"/>
    </location>
</feature>
<dbReference type="AlphaFoldDB" id="A0A0D8J674"/>
<keyword evidence="3" id="KW-1003">Cell membrane</keyword>
<dbReference type="Proteomes" id="UP000032544">
    <property type="component" value="Unassembled WGS sequence"/>
</dbReference>
<evidence type="ECO:0000256" key="8">
    <source>
        <dbReference type="SAM" id="Phobius"/>
    </source>
</evidence>
<keyword evidence="4 8" id="KW-0812">Transmembrane</keyword>
<organism evidence="9 10">
    <name type="scientific">Draconibacterium sediminis</name>
    <dbReference type="NCBI Taxonomy" id="1544798"/>
    <lineage>
        <taxon>Bacteria</taxon>
        <taxon>Pseudomonadati</taxon>
        <taxon>Bacteroidota</taxon>
        <taxon>Bacteroidia</taxon>
        <taxon>Marinilabiliales</taxon>
        <taxon>Prolixibacteraceae</taxon>
        <taxon>Draconibacterium</taxon>
    </lineage>
</organism>
<feature type="transmembrane region" description="Helical" evidence="8">
    <location>
        <begin position="35"/>
        <end position="60"/>
    </location>
</feature>
<dbReference type="GO" id="GO:0008360">
    <property type="term" value="P:regulation of cell shape"/>
    <property type="evidence" value="ECO:0007669"/>
    <property type="project" value="UniProtKB-KW"/>
</dbReference>
<name>A0A0D8J674_9BACT</name>
<keyword evidence="7 8" id="KW-0472">Membrane</keyword>
<dbReference type="InterPro" id="IPR007227">
    <property type="entry name" value="Cell_shape_determining_MreD"/>
</dbReference>
<dbReference type="EMBL" id="JRHC01000005">
    <property type="protein sequence ID" value="KJF42402.1"/>
    <property type="molecule type" value="Genomic_DNA"/>
</dbReference>
<evidence type="ECO:0000313" key="10">
    <source>
        <dbReference type="Proteomes" id="UP000032544"/>
    </source>
</evidence>
<feature type="transmembrane region" description="Helical" evidence="8">
    <location>
        <begin position="66"/>
        <end position="88"/>
    </location>
</feature>
<accession>A0A0D8J674</accession>
<evidence type="ECO:0000256" key="4">
    <source>
        <dbReference type="ARBA" id="ARBA00022692"/>
    </source>
</evidence>
<gene>
    <name evidence="9" type="ORF">LH29_17675</name>
</gene>
<evidence type="ECO:0000256" key="5">
    <source>
        <dbReference type="ARBA" id="ARBA00022960"/>
    </source>
</evidence>
<keyword evidence="10" id="KW-1185">Reference proteome</keyword>
<dbReference type="NCBIfam" id="TIGR03426">
    <property type="entry name" value="shape_MreD"/>
    <property type="match status" value="1"/>
</dbReference>
<protein>
    <submittedName>
        <fullName evidence="9">Uncharacterized protein</fullName>
    </submittedName>
</protein>
<comment type="caution">
    <text evidence="9">The sequence shown here is derived from an EMBL/GenBank/DDBJ whole genome shotgun (WGS) entry which is preliminary data.</text>
</comment>
<evidence type="ECO:0000256" key="3">
    <source>
        <dbReference type="ARBA" id="ARBA00022475"/>
    </source>
</evidence>
<dbReference type="OrthoDB" id="1132160at2"/>
<comment type="subcellular location">
    <subcellularLocation>
        <location evidence="1">Cell membrane</location>
        <topology evidence="1">Multi-pass membrane protein</topology>
    </subcellularLocation>
</comment>
<evidence type="ECO:0000256" key="1">
    <source>
        <dbReference type="ARBA" id="ARBA00004651"/>
    </source>
</evidence>
<sequence>MGREIIKYAIMFIVLVLTQVLFLNQVQVSGFVNPYIYILFIMLLPVNTPRYVLLLGGFFIGLSIDIFSNTLGVHAFASVFIAFLRPPIIRSITSREEDMADYPGLAQNGLGWFLYYTAVMVFLHHLALFFVEVFTFADILGTLYRIVLSSLFSIFVIVLSQFIVFRD</sequence>